<dbReference type="Proteomes" id="UP000539175">
    <property type="component" value="Unassembled WGS sequence"/>
</dbReference>
<name>A0A7X0B3G6_9PROT</name>
<dbReference type="AlphaFoldDB" id="A0A7X0B3G6"/>
<protein>
    <submittedName>
        <fullName evidence="1">Uncharacterized protein</fullName>
    </submittedName>
</protein>
<comment type="caution">
    <text evidence="1">The sequence shown here is derived from an EMBL/GenBank/DDBJ whole genome shotgun (WGS) entry which is preliminary data.</text>
</comment>
<reference evidence="1 2" key="1">
    <citation type="submission" date="2020-08" db="EMBL/GenBank/DDBJ databases">
        <title>Genomic Encyclopedia of Type Strains, Phase IV (KMG-IV): sequencing the most valuable type-strain genomes for metagenomic binning, comparative biology and taxonomic classification.</title>
        <authorList>
            <person name="Goeker M."/>
        </authorList>
    </citation>
    <scope>NUCLEOTIDE SEQUENCE [LARGE SCALE GENOMIC DNA]</scope>
    <source>
        <strain evidence="1 2">DSM 22198</strain>
    </source>
</reference>
<proteinExistence type="predicted"/>
<organism evidence="1 2">
    <name type="scientific">Nitrospirillum iridis</name>
    <dbReference type="NCBI Taxonomy" id="765888"/>
    <lineage>
        <taxon>Bacteria</taxon>
        <taxon>Pseudomonadati</taxon>
        <taxon>Pseudomonadota</taxon>
        <taxon>Alphaproteobacteria</taxon>
        <taxon>Rhodospirillales</taxon>
        <taxon>Azospirillaceae</taxon>
        <taxon>Nitrospirillum</taxon>
    </lineage>
</organism>
<keyword evidence="2" id="KW-1185">Reference proteome</keyword>
<dbReference type="EMBL" id="JACIIZ010000013">
    <property type="protein sequence ID" value="MBB6253716.1"/>
    <property type="molecule type" value="Genomic_DNA"/>
</dbReference>
<accession>A0A7X0B3G6</accession>
<evidence type="ECO:0000313" key="2">
    <source>
        <dbReference type="Proteomes" id="UP000539175"/>
    </source>
</evidence>
<sequence>MLAFLDRTDVHDQLCESDVLSLTTVEVFKVRSS</sequence>
<evidence type="ECO:0000313" key="1">
    <source>
        <dbReference type="EMBL" id="MBB6253716.1"/>
    </source>
</evidence>
<gene>
    <name evidence="1" type="ORF">FHS74_004292</name>
</gene>